<dbReference type="InterPro" id="IPR011335">
    <property type="entry name" value="Restrct_endonuc-II-like"/>
</dbReference>
<dbReference type="Proteomes" id="UP001501175">
    <property type="component" value="Unassembled WGS sequence"/>
</dbReference>
<keyword evidence="2" id="KW-0378">Hydrolase</keyword>
<dbReference type="RefSeq" id="WP_345245053.1">
    <property type="nucleotide sequence ID" value="NZ_BAABHD010000032.1"/>
</dbReference>
<accession>A0ABP8N1J2</accession>
<dbReference type="InterPro" id="IPR008538">
    <property type="entry name" value="Uma2"/>
</dbReference>
<dbReference type="SUPFAM" id="SSF52980">
    <property type="entry name" value="Restriction endonuclease-like"/>
    <property type="match status" value="1"/>
</dbReference>
<gene>
    <name evidence="2" type="ORF">GCM10023189_33700</name>
</gene>
<keyword evidence="2" id="KW-0540">Nuclease</keyword>
<dbReference type="Gene3D" id="3.90.1570.10">
    <property type="entry name" value="tt1808, chain A"/>
    <property type="match status" value="1"/>
</dbReference>
<evidence type="ECO:0000313" key="3">
    <source>
        <dbReference type="Proteomes" id="UP001501175"/>
    </source>
</evidence>
<dbReference type="Pfam" id="PF05685">
    <property type="entry name" value="Uma2"/>
    <property type="match status" value="1"/>
</dbReference>
<feature type="domain" description="Putative restriction endonuclease" evidence="1">
    <location>
        <begin position="12"/>
        <end position="173"/>
    </location>
</feature>
<evidence type="ECO:0000259" key="1">
    <source>
        <dbReference type="Pfam" id="PF05685"/>
    </source>
</evidence>
<dbReference type="GO" id="GO:0004519">
    <property type="term" value="F:endonuclease activity"/>
    <property type="evidence" value="ECO:0007669"/>
    <property type="project" value="UniProtKB-KW"/>
</dbReference>
<keyword evidence="2" id="KW-0255">Endonuclease</keyword>
<reference evidence="3" key="1">
    <citation type="journal article" date="2019" name="Int. J. Syst. Evol. Microbiol.">
        <title>The Global Catalogue of Microorganisms (GCM) 10K type strain sequencing project: providing services to taxonomists for standard genome sequencing and annotation.</title>
        <authorList>
            <consortium name="The Broad Institute Genomics Platform"/>
            <consortium name="The Broad Institute Genome Sequencing Center for Infectious Disease"/>
            <person name="Wu L."/>
            <person name="Ma J."/>
        </authorList>
    </citation>
    <scope>NUCLEOTIDE SEQUENCE [LARGE SCALE GENOMIC DNA]</scope>
    <source>
        <strain evidence="3">JCM 17927</strain>
    </source>
</reference>
<proteinExistence type="predicted"/>
<name>A0ABP8N1J2_9BACT</name>
<dbReference type="CDD" id="cd06260">
    <property type="entry name" value="DUF820-like"/>
    <property type="match status" value="1"/>
</dbReference>
<dbReference type="InterPro" id="IPR012296">
    <property type="entry name" value="Nuclease_put_TT1808"/>
</dbReference>
<dbReference type="EMBL" id="BAABHD010000032">
    <property type="protein sequence ID" value="GAA4459683.1"/>
    <property type="molecule type" value="Genomic_DNA"/>
</dbReference>
<dbReference type="PANTHER" id="PTHR36558:SF1">
    <property type="entry name" value="RESTRICTION ENDONUCLEASE DOMAIN-CONTAINING PROTEIN-RELATED"/>
    <property type="match status" value="1"/>
</dbReference>
<protein>
    <submittedName>
        <fullName evidence="2">Uma2 family endonuclease</fullName>
    </submittedName>
</protein>
<keyword evidence="3" id="KW-1185">Reference proteome</keyword>
<sequence length="190" mass="22238">METIAKPWVSVAEYLEQEHRSELRHEYLDGQIRTMGYASEAHELIVANLVRLLGNCFLDTDARVYASNRLLHVPATNGFYYADALVVFGKPEFLQYKQKMQATLNPGVIVEVHSDSTMEYDQREKWASYQQITSLRQYVMVWQDRQRVETYRRTTDSDEWIYTSINEPERPVRIGECTVSLTDIYAKVEL</sequence>
<evidence type="ECO:0000313" key="2">
    <source>
        <dbReference type="EMBL" id="GAA4459683.1"/>
    </source>
</evidence>
<comment type="caution">
    <text evidence="2">The sequence shown here is derived from an EMBL/GenBank/DDBJ whole genome shotgun (WGS) entry which is preliminary data.</text>
</comment>
<organism evidence="2 3">
    <name type="scientific">Nibrella saemangeumensis</name>
    <dbReference type="NCBI Taxonomy" id="1084526"/>
    <lineage>
        <taxon>Bacteria</taxon>
        <taxon>Pseudomonadati</taxon>
        <taxon>Bacteroidota</taxon>
        <taxon>Cytophagia</taxon>
        <taxon>Cytophagales</taxon>
        <taxon>Spirosomataceae</taxon>
        <taxon>Nibrella</taxon>
    </lineage>
</organism>
<dbReference type="PANTHER" id="PTHR36558">
    <property type="entry name" value="GLR1098 PROTEIN"/>
    <property type="match status" value="1"/>
</dbReference>